<dbReference type="InterPro" id="IPR051943">
    <property type="entry name" value="TRAFAC_Dynamin-like_GTPase"/>
</dbReference>
<dbReference type="InterPro" id="IPR006073">
    <property type="entry name" value="GTP-bd"/>
</dbReference>
<protein>
    <recommendedName>
        <fullName evidence="2">G domain-containing protein</fullName>
    </recommendedName>
</protein>
<dbReference type="AlphaFoldDB" id="A0ABD3NS78"/>
<dbReference type="Pfam" id="PF01926">
    <property type="entry name" value="MMR_HSR1"/>
    <property type="match status" value="1"/>
</dbReference>
<dbReference type="CDD" id="cd09912">
    <property type="entry name" value="DLP_2"/>
    <property type="match status" value="1"/>
</dbReference>
<dbReference type="InterPro" id="IPR027417">
    <property type="entry name" value="P-loop_NTPase"/>
</dbReference>
<dbReference type="PANTHER" id="PTHR43681">
    <property type="entry name" value="TRANSMEMBRANE GTPASE FZO"/>
    <property type="match status" value="1"/>
</dbReference>
<sequence>MMVPIIRQRSKQPIKSQLIRSWAAAFSSNTQPPVTSSHDETQVGNNLSRLLTSEQKTLLRQAHQLAAQSRNLARQVGNVTVREDSLLSEIVRLKNKQLGKVQSSSQVDSDSSGLNASKLDDESNQDNVPPSLFTVVFAGEFNSGKSTLINALLGKELLESGVLPTTDAITVLMGDEDASAAANQSTDGLMDTSSSLPAQLHLLPTTQYPLLCDLCLIDTPGTNAIKALQHTASTLKILHNADLLIFVTSADRPFSESEKELLRTSMTYRKRVLVVINKMDILERHGGDHGDASKNKVIEYVTEHASDLLGGRPVVIPVSGRDALSVKMLGGRKDEDGLWKRCNFGNLEHYLLDTLTASSKIKTKLLNPIGVAEGMLLDCQNEIKQRIDDLDLDVKTLRLLNSQTAFWQKELQREVMDQCRKDIKALFVKRSQIVDVVIGQLSIIDLFKLGLGMGRVAFDNAWVEAVSQTQNIAIRKQTNATNNQQREIERDLVAIVNECAETITSRAKSQGENSREYLGKRPFVISSTKRDHVSNIIGVGRITSPKFGRLQDDLNQSFMDAIQTATARLPSDAESSNRMYSLLSKTSLLSTFLCANALTSGPIGMYSGALDSTTATATSLVLLSLGGMTIPLGKIYASQICEKEWTSHAKKLDASLETLFNEVLRRVSTQLAESVAPYSRFVNGEGEYLAEMQNKVESCISKVNILRNKVNEACD</sequence>
<dbReference type="EMBL" id="JALLPJ020000970">
    <property type="protein sequence ID" value="KAL3778767.1"/>
    <property type="molecule type" value="Genomic_DNA"/>
</dbReference>
<evidence type="ECO:0000313" key="3">
    <source>
        <dbReference type="EMBL" id="KAL3778767.1"/>
    </source>
</evidence>
<dbReference type="SUPFAM" id="SSF52540">
    <property type="entry name" value="P-loop containing nucleoside triphosphate hydrolases"/>
    <property type="match status" value="1"/>
</dbReference>
<proteinExistence type="predicted"/>
<name>A0ABD3NS78_9STRA</name>
<accession>A0ABD3NS78</accession>
<evidence type="ECO:0000313" key="4">
    <source>
        <dbReference type="Proteomes" id="UP001530400"/>
    </source>
</evidence>
<comment type="caution">
    <text evidence="3">The sequence shown here is derived from an EMBL/GenBank/DDBJ whole genome shotgun (WGS) entry which is preliminary data.</text>
</comment>
<dbReference type="InterPro" id="IPR005225">
    <property type="entry name" value="Small_GTP-bd"/>
</dbReference>
<dbReference type="Gene3D" id="3.40.50.300">
    <property type="entry name" value="P-loop containing nucleotide triphosphate hydrolases"/>
    <property type="match status" value="1"/>
</dbReference>
<organism evidence="3 4">
    <name type="scientific">Cyclotella atomus</name>
    <dbReference type="NCBI Taxonomy" id="382360"/>
    <lineage>
        <taxon>Eukaryota</taxon>
        <taxon>Sar</taxon>
        <taxon>Stramenopiles</taxon>
        <taxon>Ochrophyta</taxon>
        <taxon>Bacillariophyta</taxon>
        <taxon>Coscinodiscophyceae</taxon>
        <taxon>Thalassiosirophycidae</taxon>
        <taxon>Stephanodiscales</taxon>
        <taxon>Stephanodiscaceae</taxon>
        <taxon>Cyclotella</taxon>
    </lineage>
</organism>
<dbReference type="NCBIfam" id="TIGR00231">
    <property type="entry name" value="small_GTP"/>
    <property type="match status" value="1"/>
</dbReference>
<dbReference type="Proteomes" id="UP001530400">
    <property type="component" value="Unassembled WGS sequence"/>
</dbReference>
<feature type="compositionally biased region" description="Low complexity" evidence="1">
    <location>
        <begin position="101"/>
        <end position="112"/>
    </location>
</feature>
<feature type="region of interest" description="Disordered" evidence="1">
    <location>
        <begin position="101"/>
        <end position="126"/>
    </location>
</feature>
<keyword evidence="4" id="KW-1185">Reference proteome</keyword>
<gene>
    <name evidence="3" type="ORF">ACHAWO_008383</name>
</gene>
<dbReference type="PANTHER" id="PTHR43681:SF1">
    <property type="entry name" value="SARCALUMENIN"/>
    <property type="match status" value="1"/>
</dbReference>
<evidence type="ECO:0000256" key="1">
    <source>
        <dbReference type="SAM" id="MobiDB-lite"/>
    </source>
</evidence>
<feature type="domain" description="G" evidence="2">
    <location>
        <begin position="134"/>
        <end position="278"/>
    </location>
</feature>
<evidence type="ECO:0000259" key="2">
    <source>
        <dbReference type="Pfam" id="PF01926"/>
    </source>
</evidence>
<reference evidence="3 4" key="1">
    <citation type="submission" date="2024-10" db="EMBL/GenBank/DDBJ databases">
        <title>Updated reference genomes for cyclostephanoid diatoms.</title>
        <authorList>
            <person name="Roberts W.R."/>
            <person name="Alverson A.J."/>
        </authorList>
    </citation>
    <scope>NUCLEOTIDE SEQUENCE [LARGE SCALE GENOMIC DNA]</scope>
    <source>
        <strain evidence="3 4">AJA010-31</strain>
    </source>
</reference>